<feature type="non-terminal residue" evidence="3">
    <location>
        <position position="178"/>
    </location>
</feature>
<evidence type="ECO:0000313" key="3">
    <source>
        <dbReference type="EMBL" id="PNH03118.1"/>
    </source>
</evidence>
<feature type="domain" description="PTHB1 N-terminal" evidence="2">
    <location>
        <begin position="37"/>
        <end position="177"/>
    </location>
</feature>
<dbReference type="GO" id="GO:0034464">
    <property type="term" value="C:BBSome"/>
    <property type="evidence" value="ECO:0007669"/>
    <property type="project" value="InterPro"/>
</dbReference>
<evidence type="ECO:0000259" key="2">
    <source>
        <dbReference type="Pfam" id="PF14727"/>
    </source>
</evidence>
<dbReference type="AlphaFoldDB" id="A0A2J7ZS77"/>
<proteinExistence type="predicted"/>
<accession>A0A2J7ZS77</accession>
<sequence>MSLFKAREWWHTQCGHGEEFDMGCLLVANIDNDPTGQGCDYVSVQSYDGQLYFFEAERLAFTRYLPSFLVPGPLAYLEVCDTFVTCTAALELEAYKYKVIAAASSEKARRIWGNLGDWVWNLDLRPSGSGAWIRGSKDLSSPTGAGPAAGGGNKKMQADWRVVLGEAAIDIRVGRFSQ</sequence>
<feature type="domain" description="PTHB1 N-terminal" evidence="2">
    <location>
        <begin position="1"/>
        <end position="36"/>
    </location>
</feature>
<dbReference type="OrthoDB" id="10262646at2759"/>
<dbReference type="Proteomes" id="UP000236333">
    <property type="component" value="Unassembled WGS sequence"/>
</dbReference>
<organism evidence="3 4">
    <name type="scientific">Tetrabaena socialis</name>
    <dbReference type="NCBI Taxonomy" id="47790"/>
    <lineage>
        <taxon>Eukaryota</taxon>
        <taxon>Viridiplantae</taxon>
        <taxon>Chlorophyta</taxon>
        <taxon>core chlorophytes</taxon>
        <taxon>Chlorophyceae</taxon>
        <taxon>CS clade</taxon>
        <taxon>Chlamydomonadales</taxon>
        <taxon>Tetrabaenaceae</taxon>
        <taxon>Tetrabaena</taxon>
    </lineage>
</organism>
<evidence type="ECO:0000256" key="1">
    <source>
        <dbReference type="SAM" id="MobiDB-lite"/>
    </source>
</evidence>
<comment type="caution">
    <text evidence="3">The sequence shown here is derived from an EMBL/GenBank/DDBJ whole genome shotgun (WGS) entry which is preliminary data.</text>
</comment>
<dbReference type="EMBL" id="PGGS01000545">
    <property type="protein sequence ID" value="PNH03118.1"/>
    <property type="molecule type" value="Genomic_DNA"/>
</dbReference>
<reference evidence="3 4" key="1">
    <citation type="journal article" date="2017" name="Mol. Biol. Evol.">
        <title>The 4-celled Tetrabaena socialis nuclear genome reveals the essential components for genetic control of cell number at the origin of multicellularity in the volvocine lineage.</title>
        <authorList>
            <person name="Featherston J."/>
            <person name="Arakaki Y."/>
            <person name="Hanschen E.R."/>
            <person name="Ferris P.J."/>
            <person name="Michod R.E."/>
            <person name="Olson B.J.S.C."/>
            <person name="Nozaki H."/>
            <person name="Durand P.M."/>
        </authorList>
    </citation>
    <scope>NUCLEOTIDE SEQUENCE [LARGE SCALE GENOMIC DNA]</scope>
    <source>
        <strain evidence="3 4">NIES-571</strain>
    </source>
</reference>
<dbReference type="GO" id="GO:0060271">
    <property type="term" value="P:cilium assembly"/>
    <property type="evidence" value="ECO:0007669"/>
    <property type="project" value="TreeGrafter"/>
</dbReference>
<dbReference type="PANTHER" id="PTHR20991:SF0">
    <property type="entry name" value="PROTEIN PTHB1"/>
    <property type="match status" value="1"/>
</dbReference>
<dbReference type="InterPro" id="IPR026511">
    <property type="entry name" value="PTHB1"/>
</dbReference>
<dbReference type="Pfam" id="PF14727">
    <property type="entry name" value="PHTB1_N"/>
    <property type="match status" value="2"/>
</dbReference>
<gene>
    <name evidence="3" type="ORF">TSOC_010849</name>
</gene>
<evidence type="ECO:0000313" key="4">
    <source>
        <dbReference type="Proteomes" id="UP000236333"/>
    </source>
</evidence>
<feature type="region of interest" description="Disordered" evidence="1">
    <location>
        <begin position="135"/>
        <end position="154"/>
    </location>
</feature>
<protein>
    <submittedName>
        <fullName evidence="3">Protein PTHB1</fullName>
    </submittedName>
</protein>
<name>A0A2J7ZS77_9CHLO</name>
<keyword evidence="4" id="KW-1185">Reference proteome</keyword>
<dbReference type="PANTHER" id="PTHR20991">
    <property type="entry name" value="PARATHYROID HORMONE-RESPONSIVE B1 GENE"/>
    <property type="match status" value="1"/>
</dbReference>
<dbReference type="InterPro" id="IPR028073">
    <property type="entry name" value="PHTB1_N_dom"/>
</dbReference>
<dbReference type="GO" id="GO:0016020">
    <property type="term" value="C:membrane"/>
    <property type="evidence" value="ECO:0007669"/>
    <property type="project" value="TreeGrafter"/>
</dbReference>